<feature type="region of interest" description="Disordered" evidence="1">
    <location>
        <begin position="876"/>
        <end position="901"/>
    </location>
</feature>
<proteinExistence type="predicted"/>
<dbReference type="EMBL" id="JARJOW010000009">
    <property type="protein sequence ID" value="MDF5691591.1"/>
    <property type="molecule type" value="Genomic_DNA"/>
</dbReference>
<evidence type="ECO:0000256" key="1">
    <source>
        <dbReference type="SAM" id="MobiDB-lite"/>
    </source>
</evidence>
<dbReference type="PANTHER" id="PTHR10199:SF119">
    <property type="entry name" value="RE20510P"/>
    <property type="match status" value="1"/>
</dbReference>
<feature type="compositionally biased region" description="Basic and acidic residues" evidence="1">
    <location>
        <begin position="996"/>
        <end position="1012"/>
    </location>
</feature>
<dbReference type="PANTHER" id="PTHR10199">
    <property type="entry name" value="THROMBOSPONDIN"/>
    <property type="match status" value="1"/>
</dbReference>
<feature type="region of interest" description="Disordered" evidence="1">
    <location>
        <begin position="951"/>
        <end position="1012"/>
    </location>
</feature>
<evidence type="ECO:0000313" key="2">
    <source>
        <dbReference type="EMBL" id="MDF5691591.1"/>
    </source>
</evidence>
<protein>
    <submittedName>
        <fullName evidence="2">Gliding motility-associated C-terminal domain-containing protein</fullName>
    </submittedName>
</protein>
<feature type="compositionally biased region" description="Basic and acidic residues" evidence="1">
    <location>
        <begin position="1057"/>
        <end position="1076"/>
    </location>
</feature>
<organism evidence="2 3">
    <name type="scientific">Aquirufa aurantiipilula</name>
    <dbReference type="NCBI Taxonomy" id="2696561"/>
    <lineage>
        <taxon>Bacteria</taxon>
        <taxon>Pseudomonadati</taxon>
        <taxon>Bacteroidota</taxon>
        <taxon>Cytophagia</taxon>
        <taxon>Cytophagales</taxon>
        <taxon>Flectobacillaceae</taxon>
        <taxon>Aquirufa</taxon>
    </lineage>
</organism>
<dbReference type="Proteomes" id="UP001321344">
    <property type="component" value="Unassembled WGS sequence"/>
</dbReference>
<feature type="compositionally biased region" description="Basic and acidic residues" evidence="1">
    <location>
        <begin position="677"/>
        <end position="699"/>
    </location>
</feature>
<feature type="compositionally biased region" description="Basic and acidic residues" evidence="1">
    <location>
        <begin position="1169"/>
        <end position="1205"/>
    </location>
</feature>
<dbReference type="Gene3D" id="4.10.1080.10">
    <property type="entry name" value="TSP type-3 repeat"/>
    <property type="match status" value="6"/>
</dbReference>
<keyword evidence="3" id="KW-1185">Reference proteome</keyword>
<sequence>MCSKTVDFRQERFSAGIFHFDQFQSFFVIVLICFGLLLLPNESQASAEIGVAVKFKITGSATQTAGVSQTITITAVDGLGITDNSYVGFHDLIFSGANSSILGNTPKVNSVAFGTSSSITFTNGVATATLDLFRAETALIQVSDGTLSSSGADGLSIVVGFGALGRFDQVLSSPEQIVDRNFTGTYTVTAQDSYANVITNFNSAITPLTVIGNSSYAAGTFTLGYGGNVLNRASDFVNGVANLQAIGIKYSGTTNASGNILIRNADLTIISPISANIRGGNAVRLAITGGTTRVAGTSSAVTITALDTYGNTSYEYTGIKSLLFSGANTSTSGNIPRISTTNFGTNTNLTFSAGFVTSTMTLFKVENPTISVSDGTLSSSGSSNLTVTVNPAVLNKFEVVIQNPQQSERYLAGVNTVTAQDLYNNTVTSFNAATNNVTVSTTLSGSITGLSGGNKLNSASDFVNGIANLTTLGMIYLGAEGSGTFTFRANTGPTGTSQIIETAFADDDSDGIPNSMECFGTSSLLGTCADFDGDGRMNSRDTDSDNDGINDSLERNMDSDGDRQANYLDLDSDNDGIPDATEGIQDTDGDGTPNYIDLDSDGDGLMDAWEASDNARGTVDQNYDGKIDINGVFADVNANGLADVLESILSGKVLPLPDTDRDGTKDYVDTDSDNDGISDKLEGSSDPDKDAFPNYRDLDSDGDWLGDQDERNVDNDGDGVSNYLDADSDGDGIPDAWEGKNKCATCTTLKDDWNDGWDDRGQYVLVIDTDKDGSSDFLDLDSDNDCLPDAVELGDDLDGDELANFRDLDSDNDGIGDSIEAVFCTKPVDSDKDGKADFEDADSDNDLIPDKIEVGSNPAKPLDSDGDGLVDYQDVDSDGDGLLDSAEAGKEVNNPLDSDSDGILDFRDTDSDNDAILDKIEVGANTLKPLDSDNDGIFDHLDIDSDNDSIADKLEAGTDPSIPVDTDADGQRDYVDTDSDADAIPDQIEMGADLTKPQDTDGDGKWDFRDTDSDNDGILDLIEAGQNPNKPIDSDGDIIADFMDIDSDNDSILDKIEAGSDSAKPRDTDLDAKPDYIDSDSDNDGLLDSLEVGTNSSIPLDTDQDGVANYRDLDSDNDGLLDKLEAGNDLSKPLDTDKDGFADYIDIDSDNDSMADRLEAGADFNRPVNTDRDALPDYRDTDSDNDLIPDKVEVGSDPTKPMDSDRDGIFDYQDVDSDNNGILDATELGLDGNNPIDTDKNGIPDYRDLDNDGDGISDLLELDVNYGGLADCDNDGISNMQDKDVCEPFAPQGISPNGDGKNDKLIIPGLLSFPKHHISVFNRAGSIIFESDNYKNDWGGELNFVSGQSNSSQLVPDGVYYYVVDFAGVKPSIQSFLYVNRLNLK</sequence>
<dbReference type="SUPFAM" id="SSF103647">
    <property type="entry name" value="TSP type-3 repeat"/>
    <property type="match status" value="2"/>
</dbReference>
<feature type="region of interest" description="Disordered" evidence="1">
    <location>
        <begin position="1057"/>
        <end position="1111"/>
    </location>
</feature>
<feature type="region of interest" description="Disordered" evidence="1">
    <location>
        <begin position="653"/>
        <end position="735"/>
    </location>
</feature>
<reference evidence="2 3" key="1">
    <citation type="submission" date="2023-03" db="EMBL/GenBank/DDBJ databases">
        <title>Genome sequencing of Aquirufa.</title>
        <authorList>
            <person name="Pitt A."/>
            <person name="Hahn M.W."/>
        </authorList>
    </citation>
    <scope>NUCLEOTIDE SEQUENCE [LARGE SCALE GENOMIC DNA]</scope>
    <source>
        <strain evidence="2 3">WAEICH-18A</strain>
    </source>
</reference>
<dbReference type="InterPro" id="IPR028974">
    <property type="entry name" value="TSP_type-3_rpt"/>
</dbReference>
<name>A0ABT6BM88_9BACT</name>
<dbReference type="InterPro" id="IPR018247">
    <property type="entry name" value="EF_Hand_1_Ca_BS"/>
</dbReference>
<dbReference type="Pfam" id="PF13585">
    <property type="entry name" value="CHU_C"/>
    <property type="match status" value="1"/>
</dbReference>
<evidence type="ECO:0000313" key="3">
    <source>
        <dbReference type="Proteomes" id="UP001321344"/>
    </source>
</evidence>
<accession>A0ABT6BM88</accession>
<feature type="compositionally biased region" description="Basic and acidic residues" evidence="1">
    <location>
        <begin position="658"/>
        <end position="668"/>
    </location>
</feature>
<dbReference type="PROSITE" id="PS00018">
    <property type="entry name" value="EF_HAND_1"/>
    <property type="match status" value="1"/>
</dbReference>
<dbReference type="RefSeq" id="WP_276344810.1">
    <property type="nucleotide sequence ID" value="NZ_JARJOW010000009.1"/>
</dbReference>
<comment type="caution">
    <text evidence="2">The sequence shown here is derived from an EMBL/GenBank/DDBJ whole genome shotgun (WGS) entry which is preliminary data.</text>
</comment>
<feature type="region of interest" description="Disordered" evidence="1">
    <location>
        <begin position="536"/>
        <end position="593"/>
    </location>
</feature>
<gene>
    <name evidence="2" type="ORF">PQG43_12020</name>
</gene>
<feature type="region of interest" description="Disordered" evidence="1">
    <location>
        <begin position="1160"/>
        <end position="1205"/>
    </location>
</feature>
<feature type="compositionally biased region" description="Basic and acidic residues" evidence="1">
    <location>
        <begin position="552"/>
        <end position="563"/>
    </location>
</feature>